<gene>
    <name evidence="8" type="ORF">S03H2_13584</name>
</gene>
<evidence type="ECO:0000256" key="2">
    <source>
        <dbReference type="ARBA" id="ARBA00022723"/>
    </source>
</evidence>
<dbReference type="FunFam" id="3.40.50.20:FF:000001">
    <property type="entry name" value="Carbamoyl-phosphate synthase large chain"/>
    <property type="match status" value="1"/>
</dbReference>
<keyword evidence="4" id="KW-0547">Nucleotide-binding</keyword>
<dbReference type="Gene3D" id="3.40.50.20">
    <property type="match status" value="1"/>
</dbReference>
<comment type="caution">
    <text evidence="8">The sequence shown here is derived from an EMBL/GenBank/DDBJ whole genome shotgun (WGS) entry which is preliminary data.</text>
</comment>
<dbReference type="GO" id="GO:0005524">
    <property type="term" value="F:ATP binding"/>
    <property type="evidence" value="ECO:0007669"/>
    <property type="project" value="UniProtKB-KW"/>
</dbReference>
<dbReference type="PRINTS" id="PR00098">
    <property type="entry name" value="CPSASE"/>
</dbReference>
<dbReference type="PANTHER" id="PTHR11405">
    <property type="entry name" value="CARBAMOYLTRANSFERASE FAMILY MEMBER"/>
    <property type="match status" value="1"/>
</dbReference>
<dbReference type="GO" id="GO:0046872">
    <property type="term" value="F:metal ion binding"/>
    <property type="evidence" value="ECO:0007669"/>
    <property type="project" value="UniProtKB-KW"/>
</dbReference>
<dbReference type="InterPro" id="IPR016185">
    <property type="entry name" value="PreATP-grasp_dom_sf"/>
</dbReference>
<evidence type="ECO:0000259" key="7">
    <source>
        <dbReference type="Pfam" id="PF25596"/>
    </source>
</evidence>
<dbReference type="InterPro" id="IPR013815">
    <property type="entry name" value="ATP_grasp_subdomain_1"/>
</dbReference>
<dbReference type="Pfam" id="PF25596">
    <property type="entry name" value="CPSase_L_D1"/>
    <property type="match status" value="1"/>
</dbReference>
<keyword evidence="1" id="KW-0436">Ligase</keyword>
<keyword evidence="5" id="KW-0067">ATP-binding</keyword>
<evidence type="ECO:0000256" key="6">
    <source>
        <dbReference type="ARBA" id="ARBA00047359"/>
    </source>
</evidence>
<dbReference type="GO" id="GO:0005737">
    <property type="term" value="C:cytoplasm"/>
    <property type="evidence" value="ECO:0007669"/>
    <property type="project" value="TreeGrafter"/>
</dbReference>
<name>X1F0F5_9ZZZZ</name>
<organism evidence="8">
    <name type="scientific">marine sediment metagenome</name>
    <dbReference type="NCBI Taxonomy" id="412755"/>
    <lineage>
        <taxon>unclassified sequences</taxon>
        <taxon>metagenomes</taxon>
        <taxon>ecological metagenomes</taxon>
    </lineage>
</organism>
<evidence type="ECO:0000256" key="5">
    <source>
        <dbReference type="ARBA" id="ARBA00022840"/>
    </source>
</evidence>
<sequence>MPLDKSIKKALVLGSGGIRIGQAGEFDYSGSQVLKALKEEGIKTILINPNIATIQTDPQLSDRVYLLPINVDYVEKVIKKENPDGILLAFGGQTALNVGVELNELGILKKYNVRVLGTPIEAIEVTENRELFVQAMDDSGVKVCKSRAVSSYSDALKAVEEIG</sequence>
<dbReference type="InterPro" id="IPR058047">
    <property type="entry name" value="CPSase_preATP-grasp"/>
</dbReference>
<dbReference type="GO" id="GO:0004087">
    <property type="term" value="F:carbamoyl-phosphate synthase (ammonia) activity"/>
    <property type="evidence" value="ECO:0007669"/>
    <property type="project" value="UniProtKB-EC"/>
</dbReference>
<evidence type="ECO:0000256" key="4">
    <source>
        <dbReference type="ARBA" id="ARBA00022741"/>
    </source>
</evidence>
<evidence type="ECO:0000256" key="3">
    <source>
        <dbReference type="ARBA" id="ARBA00022737"/>
    </source>
</evidence>
<dbReference type="PANTHER" id="PTHR11405:SF53">
    <property type="entry name" value="CARBAMOYL-PHOSPHATE SYNTHASE [AMMONIA], MITOCHONDRIAL"/>
    <property type="match status" value="1"/>
</dbReference>
<dbReference type="GO" id="GO:0006541">
    <property type="term" value="P:glutamine metabolic process"/>
    <property type="evidence" value="ECO:0007669"/>
    <property type="project" value="TreeGrafter"/>
</dbReference>
<feature type="domain" description="Carbamoyl phosphate synthase preATP-grasp" evidence="7">
    <location>
        <begin position="7"/>
        <end position="124"/>
    </location>
</feature>
<comment type="catalytic activity">
    <reaction evidence="6">
        <text>hydrogencarbonate + NH4(+) + 2 ATP = carbamoyl phosphate + 2 ADP + phosphate + 2 H(+)</text>
        <dbReference type="Rhea" id="RHEA:18029"/>
        <dbReference type="ChEBI" id="CHEBI:15378"/>
        <dbReference type="ChEBI" id="CHEBI:17544"/>
        <dbReference type="ChEBI" id="CHEBI:28938"/>
        <dbReference type="ChEBI" id="CHEBI:30616"/>
        <dbReference type="ChEBI" id="CHEBI:43474"/>
        <dbReference type="ChEBI" id="CHEBI:58228"/>
        <dbReference type="ChEBI" id="CHEBI:456216"/>
        <dbReference type="EC" id="6.3.4.16"/>
    </reaction>
</comment>
<evidence type="ECO:0000256" key="1">
    <source>
        <dbReference type="ARBA" id="ARBA00022598"/>
    </source>
</evidence>
<feature type="non-terminal residue" evidence="8">
    <location>
        <position position="163"/>
    </location>
</feature>
<evidence type="ECO:0000313" key="8">
    <source>
        <dbReference type="EMBL" id="GAH38372.1"/>
    </source>
</evidence>
<dbReference type="EMBL" id="BARU01006892">
    <property type="protein sequence ID" value="GAH38372.1"/>
    <property type="molecule type" value="Genomic_DNA"/>
</dbReference>
<keyword evidence="2" id="KW-0479">Metal-binding</keyword>
<dbReference type="Gene3D" id="3.30.1490.20">
    <property type="entry name" value="ATP-grasp fold, A domain"/>
    <property type="match status" value="1"/>
</dbReference>
<accession>X1F0F5</accession>
<reference evidence="8" key="1">
    <citation type="journal article" date="2014" name="Front. Microbiol.">
        <title>High frequency of phylogenetically diverse reductive dehalogenase-homologous genes in deep subseafloor sedimentary metagenomes.</title>
        <authorList>
            <person name="Kawai M."/>
            <person name="Futagami T."/>
            <person name="Toyoda A."/>
            <person name="Takaki Y."/>
            <person name="Nishi S."/>
            <person name="Hori S."/>
            <person name="Arai W."/>
            <person name="Tsubouchi T."/>
            <person name="Morono Y."/>
            <person name="Uchiyama I."/>
            <person name="Ito T."/>
            <person name="Fujiyama A."/>
            <person name="Inagaki F."/>
            <person name="Takami H."/>
        </authorList>
    </citation>
    <scope>NUCLEOTIDE SEQUENCE</scope>
    <source>
        <strain evidence="8">Expedition CK06-06</strain>
    </source>
</reference>
<dbReference type="GO" id="GO:0004088">
    <property type="term" value="F:carbamoyl-phosphate synthase (glutamine-hydrolyzing) activity"/>
    <property type="evidence" value="ECO:0007669"/>
    <property type="project" value="TreeGrafter"/>
</dbReference>
<dbReference type="InterPro" id="IPR005483">
    <property type="entry name" value="CPSase_dom"/>
</dbReference>
<proteinExistence type="predicted"/>
<dbReference type="SUPFAM" id="SSF52440">
    <property type="entry name" value="PreATP-grasp domain"/>
    <property type="match status" value="1"/>
</dbReference>
<protein>
    <recommendedName>
        <fullName evidence="7">Carbamoyl phosphate synthase preATP-grasp domain-containing protein</fullName>
    </recommendedName>
</protein>
<keyword evidence="3" id="KW-0677">Repeat</keyword>
<dbReference type="AlphaFoldDB" id="X1F0F5"/>
<dbReference type="Gene3D" id="3.30.470.20">
    <property type="entry name" value="ATP-grasp fold, B domain"/>
    <property type="match status" value="1"/>
</dbReference>